<evidence type="ECO:0008006" key="3">
    <source>
        <dbReference type="Google" id="ProtNLM"/>
    </source>
</evidence>
<proteinExistence type="predicted"/>
<dbReference type="EMBL" id="JAXQNN010000001">
    <property type="protein sequence ID" value="MDZ5710974.1"/>
    <property type="molecule type" value="Genomic_DNA"/>
</dbReference>
<sequence>MNGKCRLGGAFCSLNEFGVVDVGVQEITIGLQEITPTVHEMITGVQEIFRSVHEIFNMVQEIGTIYSHSFIHQTISVF</sequence>
<evidence type="ECO:0000313" key="1">
    <source>
        <dbReference type="EMBL" id="MDZ5710974.1"/>
    </source>
</evidence>
<protein>
    <recommendedName>
        <fullName evidence="3">LXG domain-containing protein</fullName>
    </recommendedName>
</protein>
<gene>
    <name evidence="1" type="ORF">UFB30_02020</name>
</gene>
<accession>A0ABU5KIA4</accession>
<evidence type="ECO:0000313" key="2">
    <source>
        <dbReference type="Proteomes" id="UP001292084"/>
    </source>
</evidence>
<dbReference type="RefSeq" id="WP_322420000.1">
    <property type="nucleotide sequence ID" value="NZ_JAXQNN010000001.1"/>
</dbReference>
<comment type="caution">
    <text evidence="1">The sequence shown here is derived from an EMBL/GenBank/DDBJ whole genome shotgun (WGS) entry which is preliminary data.</text>
</comment>
<dbReference type="Proteomes" id="UP001292084">
    <property type="component" value="Unassembled WGS sequence"/>
</dbReference>
<reference evidence="1 2" key="1">
    <citation type="submission" date="2023-12" db="EMBL/GenBank/DDBJ databases">
        <title>Jeotgalibacillus haloalkaliphilus sp. nov., a novel salt-tolerant bacteria, isolated from the estuary of the Fenhe River into the Yellow River.</title>
        <authorList>
            <person name="Li Y."/>
        </authorList>
    </citation>
    <scope>NUCLEOTIDE SEQUENCE [LARGE SCALE GENOMIC DNA]</scope>
    <source>
        <strain evidence="1 2">HH7-29</strain>
    </source>
</reference>
<organism evidence="1 2">
    <name type="scientific">Jeotgalibacillus haloalkalitolerans</name>
    <dbReference type="NCBI Taxonomy" id="3104292"/>
    <lineage>
        <taxon>Bacteria</taxon>
        <taxon>Bacillati</taxon>
        <taxon>Bacillota</taxon>
        <taxon>Bacilli</taxon>
        <taxon>Bacillales</taxon>
        <taxon>Caryophanaceae</taxon>
        <taxon>Jeotgalibacillus</taxon>
    </lineage>
</organism>
<keyword evidence="2" id="KW-1185">Reference proteome</keyword>
<name>A0ABU5KIA4_9BACL</name>